<dbReference type="Proteomes" id="UP000694700">
    <property type="component" value="Unplaced"/>
</dbReference>
<dbReference type="SUPFAM" id="SSF56770">
    <property type="entry name" value="HydA/Nqo6-like"/>
    <property type="match status" value="1"/>
</dbReference>
<dbReference type="AlphaFoldDB" id="A0A8C1ZGS3"/>
<comment type="cofactor">
    <cofactor evidence="1">
        <name>[4Fe-4S] cluster</name>
        <dbReference type="ChEBI" id="CHEBI:49883"/>
    </cofactor>
</comment>
<dbReference type="PANTHER" id="PTHR11995">
    <property type="entry name" value="NADH DEHYDROGENASE"/>
    <property type="match status" value="1"/>
</dbReference>
<evidence type="ECO:0000313" key="13">
    <source>
        <dbReference type="Proteomes" id="UP000694700"/>
    </source>
</evidence>
<dbReference type="GO" id="GO:0015990">
    <property type="term" value="P:electron transport coupled proton transport"/>
    <property type="evidence" value="ECO:0007669"/>
    <property type="project" value="TreeGrafter"/>
</dbReference>
<evidence type="ECO:0000256" key="2">
    <source>
        <dbReference type="ARBA" id="ARBA00009173"/>
    </source>
</evidence>
<comment type="catalytic activity">
    <reaction evidence="9">
        <text>a ubiquinone + NADH + 5 H(+)(in) = a ubiquinol + NAD(+) + 4 H(+)(out)</text>
        <dbReference type="Rhea" id="RHEA:29091"/>
        <dbReference type="Rhea" id="RHEA-COMP:9565"/>
        <dbReference type="Rhea" id="RHEA-COMP:9566"/>
        <dbReference type="ChEBI" id="CHEBI:15378"/>
        <dbReference type="ChEBI" id="CHEBI:16389"/>
        <dbReference type="ChEBI" id="CHEBI:17976"/>
        <dbReference type="ChEBI" id="CHEBI:57540"/>
        <dbReference type="ChEBI" id="CHEBI:57945"/>
        <dbReference type="EC" id="7.1.1.2"/>
    </reaction>
</comment>
<dbReference type="Proteomes" id="UP000694701">
    <property type="component" value="Unplaced"/>
</dbReference>
<dbReference type="GO" id="GO:0008137">
    <property type="term" value="F:NADH dehydrogenase (ubiquinone) activity"/>
    <property type="evidence" value="ECO:0007669"/>
    <property type="project" value="UniProtKB-EC"/>
</dbReference>
<evidence type="ECO:0000313" key="12">
    <source>
        <dbReference type="Ensembl" id="ENSCCRP00015078687.1"/>
    </source>
</evidence>
<keyword evidence="4 10" id="KW-0520">NAD</keyword>
<evidence type="ECO:0000256" key="4">
    <source>
        <dbReference type="ARBA" id="ARBA00023027"/>
    </source>
</evidence>
<organism evidence="12 13">
    <name type="scientific">Cyprinus carpio</name>
    <name type="common">Common carp</name>
    <dbReference type="NCBI Taxonomy" id="7962"/>
    <lineage>
        <taxon>Eukaryota</taxon>
        <taxon>Metazoa</taxon>
        <taxon>Chordata</taxon>
        <taxon>Craniata</taxon>
        <taxon>Vertebrata</taxon>
        <taxon>Euteleostomi</taxon>
        <taxon>Actinopterygii</taxon>
        <taxon>Neopterygii</taxon>
        <taxon>Teleostei</taxon>
        <taxon>Ostariophysi</taxon>
        <taxon>Cypriniformes</taxon>
        <taxon>Cyprinidae</taxon>
        <taxon>Cyprininae</taxon>
        <taxon>Cyprinus</taxon>
    </lineage>
</organism>
<dbReference type="GO" id="GO:0045271">
    <property type="term" value="C:respiratory chain complex I"/>
    <property type="evidence" value="ECO:0007669"/>
    <property type="project" value="TreeGrafter"/>
</dbReference>
<dbReference type="GO" id="GO:0046872">
    <property type="term" value="F:metal ion binding"/>
    <property type="evidence" value="ECO:0007669"/>
    <property type="project" value="UniProtKB-KW"/>
</dbReference>
<dbReference type="GO" id="GO:0009060">
    <property type="term" value="P:aerobic respiration"/>
    <property type="evidence" value="ECO:0007669"/>
    <property type="project" value="TreeGrafter"/>
</dbReference>
<dbReference type="Gene3D" id="3.40.50.12280">
    <property type="match status" value="1"/>
</dbReference>
<evidence type="ECO:0000256" key="6">
    <source>
        <dbReference type="ARBA" id="ARBA00030829"/>
    </source>
</evidence>
<dbReference type="FunFam" id="3.40.50.12280:FF:000001">
    <property type="entry name" value="NADH-quinone oxidoreductase subunit B 2"/>
    <property type="match status" value="1"/>
</dbReference>
<evidence type="ECO:0000256" key="8">
    <source>
        <dbReference type="ARBA" id="ARBA00046897"/>
    </source>
</evidence>
<evidence type="ECO:0000259" key="11">
    <source>
        <dbReference type="Pfam" id="PF01058"/>
    </source>
</evidence>
<dbReference type="InterPro" id="IPR006137">
    <property type="entry name" value="NADH_UbQ_OxRdtase-like_20kDa"/>
</dbReference>
<dbReference type="Pfam" id="PF01058">
    <property type="entry name" value="Oxidored_q6"/>
    <property type="match status" value="1"/>
</dbReference>
<dbReference type="PROSITE" id="PS01150">
    <property type="entry name" value="COMPLEX1_20K"/>
    <property type="match status" value="1"/>
</dbReference>
<evidence type="ECO:0000256" key="1">
    <source>
        <dbReference type="ARBA" id="ARBA00001966"/>
    </source>
</evidence>
<dbReference type="GO" id="GO:0048038">
    <property type="term" value="F:quinone binding"/>
    <property type="evidence" value="ECO:0007669"/>
    <property type="project" value="InterPro"/>
</dbReference>
<proteinExistence type="inferred from homology"/>
<reference evidence="12" key="1">
    <citation type="submission" date="2025-05" db="UniProtKB">
        <authorList>
            <consortium name="Ensembl"/>
        </authorList>
    </citation>
    <scope>IDENTIFICATION</scope>
</reference>
<evidence type="ECO:0000256" key="5">
    <source>
        <dbReference type="ARBA" id="ARBA00024297"/>
    </source>
</evidence>
<dbReference type="GO" id="GO:0032981">
    <property type="term" value="P:mitochondrial respiratory chain complex I assembly"/>
    <property type="evidence" value="ECO:0007669"/>
    <property type="project" value="TreeGrafter"/>
</dbReference>
<keyword evidence="10" id="KW-0479">Metal-binding</keyword>
<dbReference type="InterPro" id="IPR006138">
    <property type="entry name" value="NADH_UQ_OxRdtase_20Kd_su"/>
</dbReference>
<dbReference type="NCBIfam" id="NF005012">
    <property type="entry name" value="PRK06411.1"/>
    <property type="match status" value="1"/>
</dbReference>
<dbReference type="GO" id="GO:0005739">
    <property type="term" value="C:mitochondrion"/>
    <property type="evidence" value="ECO:0007669"/>
    <property type="project" value="GOC"/>
</dbReference>
<keyword evidence="10" id="KW-0408">Iron</keyword>
<dbReference type="GO" id="GO:0051539">
    <property type="term" value="F:4 iron, 4 sulfur cluster binding"/>
    <property type="evidence" value="ECO:0007669"/>
    <property type="project" value="UniProtKB-KW"/>
</dbReference>
<dbReference type="PANTHER" id="PTHR11995:SF14">
    <property type="entry name" value="NADH DEHYDROGENASE [UBIQUINONE] IRON-SULFUR PROTEIN 7, MITOCHONDRIAL"/>
    <property type="match status" value="1"/>
</dbReference>
<evidence type="ECO:0000256" key="10">
    <source>
        <dbReference type="RuleBase" id="RU004464"/>
    </source>
</evidence>
<comment type="function">
    <text evidence="5">Core subunit of the mitochondrial membrane respiratory chain NADH dehydrogenase (Complex I) which catalyzes electron transfer from NADH through the respiratory chain, using ubiquinone as an electron acceptor. Essential for the catalytic activity of complex I.</text>
</comment>
<comment type="subunit">
    <text evidence="8">Core subunit of respiratory chain NADH dehydrogenase (Complex I) which is composed of 45 different subunits. This is a component of the iron-sulfur (IP) fragment of the enzyme.</text>
</comment>
<keyword evidence="10" id="KW-0411">Iron-sulfur</keyword>
<protein>
    <recommendedName>
        <fullName evidence="3">NADH dehydrogenase [ubiquinone] iron-sulfur protein 7, mitochondrial</fullName>
    </recommendedName>
    <alternativeName>
        <fullName evidence="6">Complex I-20kD</fullName>
    </alternativeName>
    <alternativeName>
        <fullName evidence="7">NADH-ubiquinone oxidoreductase 20 kDa subunit</fullName>
    </alternativeName>
</protein>
<feature type="domain" description="NADH:ubiquinone oxidoreductase-like 20kDa subunit" evidence="11">
    <location>
        <begin position="105"/>
        <end position="213"/>
    </location>
</feature>
<sequence length="230" mass="25445">MFLSAVLSEDSYIPRGGSLSATGSRLQAKMAASRILGSCGITITLLTVHTLLSSLVPFREKSTALAPRPASAVSSKGEYIITKLDDLVNWARRSSLWPMTFGLACCAVEMMHMAAPRYDMDRFGVVFRASPRQADVMIVAGTLTNKMAPALRKVYDQMPEPRYVISMGSCANGGGYYHYSYSVVRGCDRIVPVDIYVPGCPPTAEALLYGTLQLQKKIKREKKMRIWYRK</sequence>
<dbReference type="HAMAP" id="MF_01356">
    <property type="entry name" value="NDH1_NuoB"/>
    <property type="match status" value="1"/>
</dbReference>
<dbReference type="Ensembl" id="ENSCCRT00020094215.1">
    <property type="protein sequence ID" value="ENSCCRP00020086107.1"/>
    <property type="gene ID" value="ENSCCRG00020039546.1"/>
</dbReference>
<comment type="similarity">
    <text evidence="2 10">Belongs to the complex I 20 kDa subunit family.</text>
</comment>
<keyword evidence="10" id="KW-0004">4Fe-4S</keyword>
<name>A0A8C1ZGS3_CYPCA</name>
<dbReference type="Ensembl" id="ENSCCRT00015081268.1">
    <property type="protein sequence ID" value="ENSCCRP00015078687.1"/>
    <property type="gene ID" value="ENSCCRG00015031813.1"/>
</dbReference>
<evidence type="ECO:0000256" key="3">
    <source>
        <dbReference type="ARBA" id="ARBA00015185"/>
    </source>
</evidence>
<evidence type="ECO:0000256" key="7">
    <source>
        <dbReference type="ARBA" id="ARBA00032998"/>
    </source>
</evidence>
<dbReference type="NCBIfam" id="TIGR01957">
    <property type="entry name" value="nuoB_fam"/>
    <property type="match status" value="1"/>
</dbReference>
<accession>A0A8C1ZGS3</accession>
<evidence type="ECO:0000256" key="9">
    <source>
        <dbReference type="ARBA" id="ARBA00049551"/>
    </source>
</evidence>